<gene>
    <name evidence="2" type="ORF">A9D14_14080</name>
</gene>
<sequence length="144" mass="15571">MADFIPRLTRRNALIGGGAGAVLLAGGGAFVLTSQLQDFYADLVRHYIPHDPIAPGAAEAFAADYLQSDEDLGKVRPLMYMQQIAGFAALDEALGGQGPYETFVRRVATRFMMGSNFFQRNTPGEPVQYYGIAEGCGNPFARFA</sequence>
<dbReference type="AlphaFoldDB" id="A0A1Z1FEC2"/>
<accession>A0A1Z1FEC2</accession>
<organism evidence="2 3">
    <name type="scientific">Croceicoccus marinus</name>
    <dbReference type="NCBI Taxonomy" id="450378"/>
    <lineage>
        <taxon>Bacteria</taxon>
        <taxon>Pseudomonadati</taxon>
        <taxon>Pseudomonadota</taxon>
        <taxon>Alphaproteobacteria</taxon>
        <taxon>Sphingomonadales</taxon>
        <taxon>Erythrobacteraceae</taxon>
        <taxon>Croceicoccus</taxon>
    </lineage>
</organism>
<dbReference type="InterPro" id="IPR006311">
    <property type="entry name" value="TAT_signal"/>
</dbReference>
<protein>
    <recommendedName>
        <fullName evidence="4">Gluconate 2-dehydrogenase subunit 3 family protein</fullName>
    </recommendedName>
</protein>
<evidence type="ECO:0000313" key="2">
    <source>
        <dbReference type="EMBL" id="ARU17086.1"/>
    </source>
</evidence>
<name>A0A1Z1FEC2_9SPHN</name>
<keyword evidence="1" id="KW-0812">Transmembrane</keyword>
<evidence type="ECO:0000256" key="1">
    <source>
        <dbReference type="SAM" id="Phobius"/>
    </source>
</evidence>
<evidence type="ECO:0008006" key="4">
    <source>
        <dbReference type="Google" id="ProtNLM"/>
    </source>
</evidence>
<evidence type="ECO:0000313" key="3">
    <source>
        <dbReference type="Proteomes" id="UP000195807"/>
    </source>
</evidence>
<dbReference type="KEGG" id="cman:A9D14_14080"/>
<keyword evidence="1" id="KW-0472">Membrane</keyword>
<dbReference type="STRING" id="450378.GCA_001661675_02827"/>
<keyword evidence="1" id="KW-1133">Transmembrane helix</keyword>
<dbReference type="Proteomes" id="UP000195807">
    <property type="component" value="Chromosome"/>
</dbReference>
<dbReference type="OrthoDB" id="9937737at2"/>
<feature type="transmembrane region" description="Helical" evidence="1">
    <location>
        <begin position="12"/>
        <end position="32"/>
    </location>
</feature>
<keyword evidence="3" id="KW-1185">Reference proteome</keyword>
<proteinExistence type="predicted"/>
<reference evidence="2 3" key="1">
    <citation type="submission" date="2017-01" db="EMBL/GenBank/DDBJ databases">
        <title>Complete genome sequence of esterase-producing bacterium Croceicoccus marinus E4A9.</title>
        <authorList>
            <person name="Wu Y.-H."/>
            <person name="Cheng H."/>
            <person name="Xu L."/>
            <person name="Huo Y.-Y."/>
            <person name="Wang C.-S."/>
            <person name="Xu X.-W."/>
        </authorList>
    </citation>
    <scope>NUCLEOTIDE SEQUENCE [LARGE SCALE GENOMIC DNA]</scope>
    <source>
        <strain evidence="2 3">E4A9</strain>
    </source>
</reference>
<dbReference type="RefSeq" id="WP_066847657.1">
    <property type="nucleotide sequence ID" value="NZ_CP019602.1"/>
</dbReference>
<dbReference type="EMBL" id="CP019602">
    <property type="protein sequence ID" value="ARU17086.1"/>
    <property type="molecule type" value="Genomic_DNA"/>
</dbReference>
<dbReference type="PROSITE" id="PS51318">
    <property type="entry name" value="TAT"/>
    <property type="match status" value="1"/>
</dbReference>